<name>A0AAN8NKZ3_POLSC</name>
<reference evidence="2 3" key="1">
    <citation type="submission" date="2023-10" db="EMBL/GenBank/DDBJ databases">
        <title>Genomes of two closely related lineages of the louse Polyplax serrata with different host specificities.</title>
        <authorList>
            <person name="Martinu J."/>
            <person name="Tarabai H."/>
            <person name="Stefka J."/>
            <person name="Hypsa V."/>
        </authorList>
    </citation>
    <scope>NUCLEOTIDE SEQUENCE [LARGE SCALE GENOMIC DNA]</scope>
    <source>
        <strain evidence="2">HR10_N</strain>
    </source>
</reference>
<sequence length="463" mass="52083">MVEKYLSETDIKKLLQCSRCKGVPLNPPIYMCATGHHECYVCYVKQSETVLLEETDGSTDTESEFGLVRKEENGMGVIFPKIVCKSKHLCAICKGEMTKTRNLFAECLLAQLDTTRNDSKTNDYLSSMKISVPEPKVQTNYLECCYNIYGSPCTRFDGQSLHMPTFEPPQPYSRYPVTCTVPQYNFQMEPYVVPVTQPQLECPDQTVYYPEYDNMAYYNCINRRDMNERRSKFNFNTQGSVSSLCGESSKRPIRCPTHLCGRNIAVAALSSHFCFDHPEVPPLNLDFDVTCHLFIDPEMIPFNYGRCVAILLIPNKCEAINSVSHPRIISASKIKNSLPLVVMASKLDCSTPDLANMSGIHEEISPEVLNHGDFQAKEDNKSRLFVIWLAGVDFTSSMCTTIQVTEKQTNLRSVIYTGPIMNLRACQSPSKVFEQGDCLVIHSGILESIVGDKGGFDLHVVVH</sequence>
<evidence type="ECO:0000313" key="2">
    <source>
        <dbReference type="EMBL" id="KAK6620544.1"/>
    </source>
</evidence>
<organism evidence="2 3">
    <name type="scientific">Polyplax serrata</name>
    <name type="common">Common mouse louse</name>
    <dbReference type="NCBI Taxonomy" id="468196"/>
    <lineage>
        <taxon>Eukaryota</taxon>
        <taxon>Metazoa</taxon>
        <taxon>Ecdysozoa</taxon>
        <taxon>Arthropoda</taxon>
        <taxon>Hexapoda</taxon>
        <taxon>Insecta</taxon>
        <taxon>Pterygota</taxon>
        <taxon>Neoptera</taxon>
        <taxon>Paraneoptera</taxon>
        <taxon>Psocodea</taxon>
        <taxon>Troctomorpha</taxon>
        <taxon>Phthiraptera</taxon>
        <taxon>Anoplura</taxon>
        <taxon>Polyplacidae</taxon>
        <taxon>Polyplax</taxon>
    </lineage>
</organism>
<dbReference type="Pfam" id="PF15866">
    <property type="entry name" value="DUF4729"/>
    <property type="match status" value="1"/>
</dbReference>
<evidence type="ECO:0000259" key="1">
    <source>
        <dbReference type="Pfam" id="PF15866"/>
    </source>
</evidence>
<feature type="domain" description="DUF4729" evidence="1">
    <location>
        <begin position="254"/>
        <end position="449"/>
    </location>
</feature>
<proteinExistence type="predicted"/>
<protein>
    <recommendedName>
        <fullName evidence="1">DUF4729 domain-containing protein</fullName>
    </recommendedName>
</protein>
<evidence type="ECO:0000313" key="3">
    <source>
        <dbReference type="Proteomes" id="UP001372834"/>
    </source>
</evidence>
<dbReference type="Proteomes" id="UP001372834">
    <property type="component" value="Unassembled WGS sequence"/>
</dbReference>
<dbReference type="EMBL" id="JAWJWE010000039">
    <property type="protein sequence ID" value="KAK6620544.1"/>
    <property type="molecule type" value="Genomic_DNA"/>
</dbReference>
<dbReference type="InterPro" id="IPR031732">
    <property type="entry name" value="DUF4729"/>
</dbReference>
<accession>A0AAN8NKZ3</accession>
<dbReference type="AlphaFoldDB" id="A0AAN8NKZ3"/>
<comment type="caution">
    <text evidence="2">The sequence shown here is derived from an EMBL/GenBank/DDBJ whole genome shotgun (WGS) entry which is preliminary data.</text>
</comment>
<gene>
    <name evidence="2" type="ORF">RUM43_010836</name>
</gene>